<dbReference type="InterPro" id="IPR031529">
    <property type="entry name" value="IHO1"/>
</dbReference>
<dbReference type="AlphaFoldDB" id="A0A9F2QUD2"/>
<dbReference type="RefSeq" id="XP_007425436.2">
    <property type="nucleotide sequence ID" value="XM_007425374.2"/>
</dbReference>
<feature type="coiled-coil region" evidence="1">
    <location>
        <begin position="114"/>
        <end position="164"/>
    </location>
</feature>
<dbReference type="Proteomes" id="UP000695026">
    <property type="component" value="Unplaced"/>
</dbReference>
<reference evidence="3" key="1">
    <citation type="submission" date="2025-08" db="UniProtKB">
        <authorList>
            <consortium name="RefSeq"/>
        </authorList>
    </citation>
    <scope>IDENTIFICATION</scope>
    <source>
        <tissue evidence="3">Liver</tissue>
    </source>
</reference>
<dbReference type="Pfam" id="PF15771">
    <property type="entry name" value="IHO1"/>
    <property type="match status" value="1"/>
</dbReference>
<dbReference type="OMA" id="WNKAMGR"/>
<dbReference type="OrthoDB" id="10066605at2759"/>
<dbReference type="GeneID" id="103052904"/>
<sequence>MNLNLWNTKDIFMTPTKMGSHKSSGWNSAPSDHNSMSDSQFLFGSQFCPENSQCASAPVELSIQQRQDKSSQQNSQENELSIFAKYQSKPQLFGREEKENVSLNNLAGRFKGVLEQFEQNKKKIKEKYDNDILNAFILNTKESLQRLQSSFNMLEETLKSILNDLGNVSKTMQETSQSHYGLLLNALGEKNEMGQILLGMEKRLQEKDTEISDLKSSLQLLKDSLEQLTVQQNKQHMKLCEQLDPMRLSKILNDLQAFISAPREPHHLKDSVSQTSLDMLLNQLSYSSHLDVLNISPRNKDISNKAASESKENFHTEQRSHILARGPNADKMLCTCCSNVTLLAKSRERNWLLSQEPNEATPVRKVIQRNNQAKGYSGTKHSQLSHPQMENVLVRNHADGGNSEKLVTGKKMNSKGIGNRVRQGKPRLCSQRKRMYSARKENGLKYTRENKKQEATGKGYSNAEYSHREMRESDSISWRPLIVSEKKIGKVQERKAKKSKLVLLSHENKQPVPSLHERTGARKREVSKGNHCFCSSPESSFPQTQIKWLDLFDNYPLSPLPKNATACCQLFFDSEYSD</sequence>
<evidence type="ECO:0000256" key="1">
    <source>
        <dbReference type="SAM" id="Coils"/>
    </source>
</evidence>
<dbReference type="KEGG" id="pbi:103052904"/>
<dbReference type="CTD" id="339834"/>
<dbReference type="GO" id="GO:0007129">
    <property type="term" value="P:homologous chromosome pairing at meiosis"/>
    <property type="evidence" value="ECO:0007669"/>
    <property type="project" value="TreeGrafter"/>
</dbReference>
<organism evidence="2 3">
    <name type="scientific">Python bivittatus</name>
    <name type="common">Burmese python</name>
    <name type="synonym">Python molurus bivittatus</name>
    <dbReference type="NCBI Taxonomy" id="176946"/>
    <lineage>
        <taxon>Eukaryota</taxon>
        <taxon>Metazoa</taxon>
        <taxon>Chordata</taxon>
        <taxon>Craniata</taxon>
        <taxon>Vertebrata</taxon>
        <taxon>Euteleostomi</taxon>
        <taxon>Lepidosauria</taxon>
        <taxon>Squamata</taxon>
        <taxon>Bifurcata</taxon>
        <taxon>Unidentata</taxon>
        <taxon>Episquamata</taxon>
        <taxon>Toxicofera</taxon>
        <taxon>Serpentes</taxon>
        <taxon>Henophidia</taxon>
        <taxon>Pythonidae</taxon>
        <taxon>Python</taxon>
    </lineage>
</organism>
<gene>
    <name evidence="3" type="primary">CCDC36</name>
</gene>
<feature type="coiled-coil region" evidence="1">
    <location>
        <begin position="204"/>
        <end position="231"/>
    </location>
</feature>
<accession>A0A9F2QUD2</accession>
<keyword evidence="2" id="KW-1185">Reference proteome</keyword>
<keyword evidence="1" id="KW-0175">Coiled coil</keyword>
<proteinExistence type="predicted"/>
<dbReference type="GO" id="GO:0042138">
    <property type="term" value="P:meiotic DNA double-strand break formation"/>
    <property type="evidence" value="ECO:0007669"/>
    <property type="project" value="InterPro"/>
</dbReference>
<dbReference type="GO" id="GO:0006310">
    <property type="term" value="P:DNA recombination"/>
    <property type="evidence" value="ECO:0007669"/>
    <property type="project" value="InterPro"/>
</dbReference>
<dbReference type="PANTHER" id="PTHR35662">
    <property type="entry name" value="INTERACTOR OF HORMAD1 PROTEIN 1"/>
    <property type="match status" value="1"/>
</dbReference>
<name>A0A9F2QUD2_PYTBI</name>
<dbReference type="GO" id="GO:0000794">
    <property type="term" value="C:condensed nuclear chromosome"/>
    <property type="evidence" value="ECO:0007669"/>
    <property type="project" value="TreeGrafter"/>
</dbReference>
<dbReference type="PANTHER" id="PTHR35662:SF1">
    <property type="entry name" value="INTERACTOR OF HORMAD1 PROTEIN 1"/>
    <property type="match status" value="1"/>
</dbReference>
<evidence type="ECO:0000313" key="2">
    <source>
        <dbReference type="Proteomes" id="UP000695026"/>
    </source>
</evidence>
<evidence type="ECO:0000313" key="3">
    <source>
        <dbReference type="RefSeq" id="XP_007425436.2"/>
    </source>
</evidence>
<protein>
    <submittedName>
        <fullName evidence="3">Interactor of HORMAD1 protein 1</fullName>
    </submittedName>
</protein>